<dbReference type="Proteomes" id="UP000620124">
    <property type="component" value="Unassembled WGS sequence"/>
</dbReference>
<protein>
    <submittedName>
        <fullName evidence="2">Uncharacterized protein</fullName>
    </submittedName>
</protein>
<gene>
    <name evidence="2" type="ORF">MVEN_00425700</name>
</gene>
<organism evidence="2 3">
    <name type="scientific">Mycena venus</name>
    <dbReference type="NCBI Taxonomy" id="2733690"/>
    <lineage>
        <taxon>Eukaryota</taxon>
        <taxon>Fungi</taxon>
        <taxon>Dikarya</taxon>
        <taxon>Basidiomycota</taxon>
        <taxon>Agaricomycotina</taxon>
        <taxon>Agaricomycetes</taxon>
        <taxon>Agaricomycetidae</taxon>
        <taxon>Agaricales</taxon>
        <taxon>Marasmiineae</taxon>
        <taxon>Mycenaceae</taxon>
        <taxon>Mycena</taxon>
    </lineage>
</organism>
<evidence type="ECO:0000313" key="3">
    <source>
        <dbReference type="Proteomes" id="UP000620124"/>
    </source>
</evidence>
<evidence type="ECO:0000313" key="2">
    <source>
        <dbReference type="EMBL" id="KAF7365525.1"/>
    </source>
</evidence>
<name>A0A8H6YX97_9AGAR</name>
<evidence type="ECO:0000256" key="1">
    <source>
        <dbReference type="SAM" id="MobiDB-lite"/>
    </source>
</evidence>
<proteinExistence type="predicted"/>
<keyword evidence="3" id="KW-1185">Reference proteome</keyword>
<accession>A0A8H6YX97</accession>
<sequence length="239" mass="26334">MRSSSHFNTLQQLAEKDGEAVWKIPSFAHCETQEPHLKGAVSIIDKLEFYLTDPVHPHSYAVLSDGTCLFILKRSHSFPSFYISAPIEFTNSDLIRILAYPFLIDAHSTLDSSANKGSDSPPLATDPEQVPPDTIPSTRFDIASSFPPIPVRFALLDHPHEMLMLHPTRPPLKTFGPISLSSFDAAPRRATVLRGQAGAEPIVLKMAEAGRDDATEREGRIYTERLSGLDGVPKLYAEG</sequence>
<dbReference type="EMBL" id="JACAZI010000003">
    <property type="protein sequence ID" value="KAF7365525.1"/>
    <property type="molecule type" value="Genomic_DNA"/>
</dbReference>
<feature type="region of interest" description="Disordered" evidence="1">
    <location>
        <begin position="111"/>
        <end position="136"/>
    </location>
</feature>
<dbReference type="OrthoDB" id="3030547at2759"/>
<dbReference type="AlphaFoldDB" id="A0A8H6YX97"/>
<reference evidence="2" key="1">
    <citation type="submission" date="2020-05" db="EMBL/GenBank/DDBJ databases">
        <title>Mycena genomes resolve the evolution of fungal bioluminescence.</title>
        <authorList>
            <person name="Tsai I.J."/>
        </authorList>
    </citation>
    <scope>NUCLEOTIDE SEQUENCE</scope>
    <source>
        <strain evidence="2">CCC161011</strain>
    </source>
</reference>
<comment type="caution">
    <text evidence="2">The sequence shown here is derived from an EMBL/GenBank/DDBJ whole genome shotgun (WGS) entry which is preliminary data.</text>
</comment>